<dbReference type="SUPFAM" id="SSF56112">
    <property type="entry name" value="Protein kinase-like (PK-like)"/>
    <property type="match status" value="1"/>
</dbReference>
<dbReference type="GO" id="GO:0016301">
    <property type="term" value="F:kinase activity"/>
    <property type="evidence" value="ECO:0007669"/>
    <property type="project" value="UniProtKB-KW"/>
</dbReference>
<dbReference type="InterPro" id="IPR011009">
    <property type="entry name" value="Kinase-like_dom_sf"/>
</dbReference>
<proteinExistence type="predicted"/>
<gene>
    <name evidence="2" type="ORF">POM88_041481</name>
</gene>
<keyword evidence="2" id="KW-0418">Kinase</keyword>
<dbReference type="AlphaFoldDB" id="A0AAD8HGU9"/>
<dbReference type="EMBL" id="JAUIZM010000009">
    <property type="protein sequence ID" value="KAK1365920.1"/>
    <property type="molecule type" value="Genomic_DNA"/>
</dbReference>
<dbReference type="PANTHER" id="PTHR35118">
    <property type="entry name" value="KINASE FAMILY PROTEIN"/>
    <property type="match status" value="1"/>
</dbReference>
<dbReference type="PANTHER" id="PTHR35118:SF3">
    <property type="entry name" value="PROTEIN KINASE SUPERFAMILY PROTEIN"/>
    <property type="match status" value="1"/>
</dbReference>
<feature type="compositionally biased region" description="Polar residues" evidence="1">
    <location>
        <begin position="1"/>
        <end position="23"/>
    </location>
</feature>
<reference evidence="2" key="2">
    <citation type="submission" date="2023-05" db="EMBL/GenBank/DDBJ databases">
        <authorList>
            <person name="Schelkunov M.I."/>
        </authorList>
    </citation>
    <scope>NUCLEOTIDE SEQUENCE</scope>
    <source>
        <strain evidence="2">Hsosn_3</strain>
        <tissue evidence="2">Leaf</tissue>
    </source>
</reference>
<evidence type="ECO:0000313" key="3">
    <source>
        <dbReference type="Proteomes" id="UP001237642"/>
    </source>
</evidence>
<accession>A0AAD8HGU9</accession>
<feature type="region of interest" description="Disordered" evidence="1">
    <location>
        <begin position="1"/>
        <end position="24"/>
    </location>
</feature>
<organism evidence="2 3">
    <name type="scientific">Heracleum sosnowskyi</name>
    <dbReference type="NCBI Taxonomy" id="360622"/>
    <lineage>
        <taxon>Eukaryota</taxon>
        <taxon>Viridiplantae</taxon>
        <taxon>Streptophyta</taxon>
        <taxon>Embryophyta</taxon>
        <taxon>Tracheophyta</taxon>
        <taxon>Spermatophyta</taxon>
        <taxon>Magnoliopsida</taxon>
        <taxon>eudicotyledons</taxon>
        <taxon>Gunneridae</taxon>
        <taxon>Pentapetalae</taxon>
        <taxon>asterids</taxon>
        <taxon>campanulids</taxon>
        <taxon>Apiales</taxon>
        <taxon>Apiaceae</taxon>
        <taxon>Apioideae</taxon>
        <taxon>apioid superclade</taxon>
        <taxon>Tordylieae</taxon>
        <taxon>Tordyliinae</taxon>
        <taxon>Heracleum</taxon>
    </lineage>
</organism>
<reference evidence="2" key="1">
    <citation type="submission" date="2023-02" db="EMBL/GenBank/DDBJ databases">
        <title>Genome of toxic invasive species Heracleum sosnowskyi carries increased number of genes despite the absence of recent whole-genome duplications.</title>
        <authorList>
            <person name="Schelkunov M."/>
            <person name="Shtratnikova V."/>
            <person name="Makarenko M."/>
            <person name="Klepikova A."/>
            <person name="Omelchenko D."/>
            <person name="Novikova G."/>
            <person name="Obukhova E."/>
            <person name="Bogdanov V."/>
            <person name="Penin A."/>
            <person name="Logacheva M."/>
        </authorList>
    </citation>
    <scope>NUCLEOTIDE SEQUENCE</scope>
    <source>
        <strain evidence="2">Hsosn_3</strain>
        <tissue evidence="2">Leaf</tissue>
    </source>
</reference>
<protein>
    <submittedName>
        <fullName evidence="2">Calcium and calcium/calmodulin-dependent serine/threonine-protein kinase</fullName>
    </submittedName>
</protein>
<dbReference type="Gene3D" id="1.10.510.10">
    <property type="entry name" value="Transferase(Phosphotransferase) domain 1"/>
    <property type="match status" value="1"/>
</dbReference>
<keyword evidence="2" id="KW-0808">Transferase</keyword>
<comment type="caution">
    <text evidence="2">The sequence shown here is derived from an EMBL/GenBank/DDBJ whole genome shotgun (WGS) entry which is preliminary data.</text>
</comment>
<sequence>MEGGSTDQETIVSETNKSSTSSDIRSHKRKEFLREFVGSDMFSANLEKWLEELAGCDSPAFEVPFELIDLQKFGYALDGVLFQQLIRMPSGVYASGADEAATYLAIEDFLHASAKGLWEAFWSRDDPMPFHITCVNEANLKFYQVEKAIADGKLGGLCATGIFLNNSRHRHGKWDDILQLALVRPNMRSLLKESNRKPSLSVIGEALFYALRILLSRSLSSSNTNLAVNSVFVLLIDSQYGGVLKVEGDLSKLKFGSSNVYECAADWIKDYSHVAVSPIHRIWNDLGNANWGDIGALQLLCATFNSILQFTGLPTNSIEDLAADHSSRLQIRRAERQLGDTRINRNDLFRLQQHTVSPEIVEVQEEFGNLELQKLMKLEVGSVLWLEDSNRRKGYLVNEILSDEAAPFYIASPVEDQGNALFLYVGSHSSQMESALEDMKLWYQVQRQTKILTIMKQKGLSSKYLPHLSASGRMIHPGQCERPTSSGNCSHPWCGTPILVTSPVGRTVADLIVDGQFGPDEMIRCCHDCLSALSTAASAGIRHGDLRPENVICVSTGPGQPHFVLIGWGHAILEDRDRAAMNLHFSSTYALQEGKLCSASDAESLVYLLYFCSGGELPELDSVEGALLWRETSWSKRFIQQRLGNISAVVKAFADYVDSLCGTPYPMNYENWLRRLKKHMNEEGCGKEIGSLD</sequence>
<name>A0AAD8HGU9_9APIA</name>
<evidence type="ECO:0000313" key="2">
    <source>
        <dbReference type="EMBL" id="KAK1365920.1"/>
    </source>
</evidence>
<dbReference type="Proteomes" id="UP001237642">
    <property type="component" value="Unassembled WGS sequence"/>
</dbReference>
<evidence type="ECO:0000256" key="1">
    <source>
        <dbReference type="SAM" id="MobiDB-lite"/>
    </source>
</evidence>
<keyword evidence="3" id="KW-1185">Reference proteome</keyword>